<organism evidence="3 4">
    <name type="scientific">Candidatus Dactylopiibacterium carminicum</name>
    <dbReference type="NCBI Taxonomy" id="857335"/>
    <lineage>
        <taxon>Bacteria</taxon>
        <taxon>Pseudomonadati</taxon>
        <taxon>Pseudomonadota</taxon>
        <taxon>Betaproteobacteria</taxon>
        <taxon>Rhodocyclales</taxon>
        <taxon>Rhodocyclaceae</taxon>
        <taxon>Candidatus Dactylopiibacterium</taxon>
    </lineage>
</organism>
<dbReference type="Proteomes" id="UP000623509">
    <property type="component" value="Unassembled WGS sequence"/>
</dbReference>
<evidence type="ECO:0000313" key="5">
    <source>
        <dbReference type="Proteomes" id="UP000623509"/>
    </source>
</evidence>
<dbReference type="PANTHER" id="PTHR37951">
    <property type="entry name" value="CYTOPLASMIC PROTEIN-RELATED"/>
    <property type="match status" value="1"/>
</dbReference>
<sequence>MIPGGNPCGEDMSFSSEFDLIQKARRQDDPDLEQGEWITSLKEADWKQVTKVCQDLLLHRTKDLRLASWLTEALAKLHGIEGLKIGFEVMAVLTDEFWEQLYPDMEDGDPEQRIGNIAWLLGRSQQLIREFPVNDHKGLRHTLLDLEGARALQSQLERNSEAAETQTDRISLQQIREAQLRTPSSFYLQQLEGSRQCIAALRLLAAAVDRHLGLDGPSFSPLIDELEGYAAELSRLANENGVNAGASEVPTHQPGDPAISGIEPAPSFSNQLGAPTNRTQALRQLREVAAFFRRTEPHSPVAYLAEKAARWGEMPLHIWLKTVLKEDGALARFEDILDFDESSQN</sequence>
<reference evidence="2 5" key="1">
    <citation type="submission" date="2016-08" db="EMBL/GenBank/DDBJ databases">
        <title>Candidatus Dactylopiibacterium carminicum genome sequence.</title>
        <authorList>
            <person name="Ramirez-Puebla S.T."/>
            <person name="Ormeno-Orrillo E."/>
            <person name="Vera-Ponce De Leon A."/>
            <person name="Luis L."/>
            <person name="Sanchez-Flores A."/>
            <person name="Monica R."/>
            <person name="Martinez-Romero E."/>
        </authorList>
    </citation>
    <scope>NUCLEOTIDE SEQUENCE [LARGE SCALE GENOMIC DNA]</scope>
    <source>
        <strain evidence="2">END1</strain>
    </source>
</reference>
<dbReference type="AlphaFoldDB" id="A0A272EMP0"/>
<gene>
    <name evidence="2" type="ORF">BGI27_16810</name>
    <name evidence="3" type="ORF">CGU29_16770</name>
</gene>
<evidence type="ECO:0000313" key="2">
    <source>
        <dbReference type="EMBL" id="KAF7597789.1"/>
    </source>
</evidence>
<protein>
    <submittedName>
        <fullName evidence="3">Type VI secretion protein</fullName>
    </submittedName>
    <submittedName>
        <fullName evidence="2">Type VI secretion system protein TssA</fullName>
    </submittedName>
</protein>
<dbReference type="EMBL" id="NMRN01000092">
    <property type="protein sequence ID" value="PAS91387.1"/>
    <property type="molecule type" value="Genomic_DNA"/>
</dbReference>
<dbReference type="InterPro" id="IPR010657">
    <property type="entry name" value="ImpA_N"/>
</dbReference>
<evidence type="ECO:0000313" key="4">
    <source>
        <dbReference type="Proteomes" id="UP000216107"/>
    </source>
</evidence>
<evidence type="ECO:0000313" key="3">
    <source>
        <dbReference type="EMBL" id="PAS91387.1"/>
    </source>
</evidence>
<evidence type="ECO:0000259" key="1">
    <source>
        <dbReference type="Pfam" id="PF06812"/>
    </source>
</evidence>
<dbReference type="InterPro" id="IPR017740">
    <property type="entry name" value="TssA-like"/>
</dbReference>
<dbReference type="EMBL" id="MDUX01000090">
    <property type="protein sequence ID" value="KAF7597789.1"/>
    <property type="molecule type" value="Genomic_DNA"/>
</dbReference>
<accession>A0A272EMP0</accession>
<dbReference type="Proteomes" id="UP000216107">
    <property type="component" value="Unassembled WGS sequence"/>
</dbReference>
<proteinExistence type="predicted"/>
<reference evidence="3 4" key="2">
    <citation type="submission" date="2017-07" db="EMBL/GenBank/DDBJ databases">
        <title>Candidatus Dactylopiibacterium carminicum, a nitrogen-fixing symbiont of the cochineal insect Dactylopius coccus and Dactylopius opuntiae (Hemiptera: Coccoidea: Dactylopiidae).</title>
        <authorList>
            <person name="Vera A."/>
        </authorList>
    </citation>
    <scope>NUCLEOTIDE SEQUENCE [LARGE SCALE GENOMIC DNA]</scope>
    <source>
        <strain evidence="3 4">NFDCM</strain>
    </source>
</reference>
<dbReference type="OrthoDB" id="9771118at2"/>
<dbReference type="Pfam" id="PF06812">
    <property type="entry name" value="ImpA_N"/>
    <property type="match status" value="1"/>
</dbReference>
<feature type="domain" description="ImpA N-terminal" evidence="1">
    <location>
        <begin position="2"/>
        <end position="121"/>
    </location>
</feature>
<comment type="caution">
    <text evidence="3">The sequence shown here is derived from an EMBL/GenBank/DDBJ whole genome shotgun (WGS) entry which is preliminary data.</text>
</comment>
<name>A0A272EMP0_9RHOO</name>
<dbReference type="PANTHER" id="PTHR37951:SF1">
    <property type="entry name" value="TYPE VI SECRETION SYSTEM COMPONENT TSSA1"/>
    <property type="match status" value="1"/>
</dbReference>
<dbReference type="NCBIfam" id="TIGR03363">
    <property type="entry name" value="VI_chp_8"/>
    <property type="match status" value="1"/>
</dbReference>
<keyword evidence="5" id="KW-1185">Reference proteome</keyword>